<evidence type="ECO:0000313" key="2">
    <source>
        <dbReference type="Proteomes" id="UP001433508"/>
    </source>
</evidence>
<protein>
    <submittedName>
        <fullName evidence="1">Uncharacterized protein</fullName>
    </submittedName>
</protein>
<accession>A0ACC3SVW7</accession>
<sequence length="380" mass="42659">MRPRWRVSQVLPPPNVAWHNIDPETLSSIPKDPKASLPRKGRPTGTRRLQTSAENILNAADKRKMFGDVDPGWTWSLVMEFVAAGHAYARIKVPLPAVATAGVVQMVAMWHLDATWAEQAYVVPWVLTKVLHHRLDVRSASSDWKRIEDHFGQNERERVGYPGSYPMFGSVRIRCGGSTGKVGATFRLMGAISLYFLDAPMGTGKTRAIREHLRANRGLSVLSITFRQSLARYLSKELDLECYLDDGFWAPASRDRRRRCVVCLDSIPKLGRAVDRYELIVIDECVFVEYHSLAGTIKNALPQVLKMFQRLLDEAGRVICMQHRIPESTIAFYMSCMGIGAEDSNVVVRRKVLAPSVLHPMKVLTSRNSGINSRSSCTGR</sequence>
<keyword evidence="2" id="KW-1185">Reference proteome</keyword>
<dbReference type="Proteomes" id="UP001433508">
    <property type="component" value="Unassembled WGS sequence"/>
</dbReference>
<comment type="caution">
    <text evidence="1">The sequence shown here is derived from an EMBL/GenBank/DDBJ whole genome shotgun (WGS) entry which is preliminary data.</text>
</comment>
<dbReference type="EMBL" id="MU971407">
    <property type="protein sequence ID" value="KAK9235705.1"/>
    <property type="molecule type" value="Genomic_DNA"/>
</dbReference>
<organism evidence="1 2">
    <name type="scientific">Lipomyces kononenkoae</name>
    <name type="common">Yeast</name>
    <dbReference type="NCBI Taxonomy" id="34357"/>
    <lineage>
        <taxon>Eukaryota</taxon>
        <taxon>Fungi</taxon>
        <taxon>Dikarya</taxon>
        <taxon>Ascomycota</taxon>
        <taxon>Saccharomycotina</taxon>
        <taxon>Lipomycetes</taxon>
        <taxon>Lipomycetales</taxon>
        <taxon>Lipomycetaceae</taxon>
        <taxon>Lipomyces</taxon>
    </lineage>
</organism>
<name>A0ACC3SVW7_LIPKO</name>
<evidence type="ECO:0000313" key="1">
    <source>
        <dbReference type="EMBL" id="KAK9235705.1"/>
    </source>
</evidence>
<reference evidence="2" key="1">
    <citation type="journal article" date="2024" name="Front. Bioeng. Biotechnol.">
        <title>Genome-scale model development and genomic sequencing of the oleaginous clade Lipomyces.</title>
        <authorList>
            <person name="Czajka J.J."/>
            <person name="Han Y."/>
            <person name="Kim J."/>
            <person name="Mondo S.J."/>
            <person name="Hofstad B.A."/>
            <person name="Robles A."/>
            <person name="Haridas S."/>
            <person name="Riley R."/>
            <person name="LaButti K."/>
            <person name="Pangilinan J."/>
            <person name="Andreopoulos W."/>
            <person name="Lipzen A."/>
            <person name="Yan J."/>
            <person name="Wang M."/>
            <person name="Ng V."/>
            <person name="Grigoriev I.V."/>
            <person name="Spatafora J.W."/>
            <person name="Magnuson J.K."/>
            <person name="Baker S.E."/>
            <person name="Pomraning K.R."/>
        </authorList>
    </citation>
    <scope>NUCLEOTIDE SEQUENCE [LARGE SCALE GENOMIC DNA]</scope>
    <source>
        <strain evidence="2">CBS 7786</strain>
    </source>
</reference>
<proteinExistence type="predicted"/>
<gene>
    <name evidence="1" type="ORF">V1525DRAFT_390235</name>
</gene>